<sequence>MPLPGITALRSFRSPRGTGTGSCLVVCKCVSICVRVCVGVDVDLRYSERIGAETWL</sequence>
<evidence type="ECO:0000313" key="1">
    <source>
        <dbReference type="EMBL" id="KAL2812845.1"/>
    </source>
</evidence>
<evidence type="ECO:0000313" key="2">
    <source>
        <dbReference type="Proteomes" id="UP001610334"/>
    </source>
</evidence>
<gene>
    <name evidence="1" type="ORF">BJX63DRAFT_395655</name>
</gene>
<protein>
    <submittedName>
        <fullName evidence="1">Uncharacterized protein</fullName>
    </submittedName>
</protein>
<dbReference type="EMBL" id="JBFXLT010000044">
    <property type="protein sequence ID" value="KAL2812845.1"/>
    <property type="molecule type" value="Genomic_DNA"/>
</dbReference>
<dbReference type="Proteomes" id="UP001610334">
    <property type="component" value="Unassembled WGS sequence"/>
</dbReference>
<accession>A0ABR4HBP4</accession>
<comment type="caution">
    <text evidence="1">The sequence shown here is derived from an EMBL/GenBank/DDBJ whole genome shotgun (WGS) entry which is preliminary data.</text>
</comment>
<name>A0ABR4HBP4_9EURO</name>
<organism evidence="1 2">
    <name type="scientific">Aspergillus granulosus</name>
    <dbReference type="NCBI Taxonomy" id="176169"/>
    <lineage>
        <taxon>Eukaryota</taxon>
        <taxon>Fungi</taxon>
        <taxon>Dikarya</taxon>
        <taxon>Ascomycota</taxon>
        <taxon>Pezizomycotina</taxon>
        <taxon>Eurotiomycetes</taxon>
        <taxon>Eurotiomycetidae</taxon>
        <taxon>Eurotiales</taxon>
        <taxon>Aspergillaceae</taxon>
        <taxon>Aspergillus</taxon>
        <taxon>Aspergillus subgen. Nidulantes</taxon>
    </lineage>
</organism>
<reference evidence="1 2" key="1">
    <citation type="submission" date="2024-07" db="EMBL/GenBank/DDBJ databases">
        <title>Section-level genome sequencing and comparative genomics of Aspergillus sections Usti and Cavernicolus.</title>
        <authorList>
            <consortium name="Lawrence Berkeley National Laboratory"/>
            <person name="Nybo J.L."/>
            <person name="Vesth T.C."/>
            <person name="Theobald S."/>
            <person name="Frisvad J.C."/>
            <person name="Larsen T.O."/>
            <person name="Kjaerboelling I."/>
            <person name="Rothschild-Mancinelli K."/>
            <person name="Lyhne E.K."/>
            <person name="Kogle M.E."/>
            <person name="Barry K."/>
            <person name="Clum A."/>
            <person name="Na H."/>
            <person name="Ledsgaard L."/>
            <person name="Lin J."/>
            <person name="Lipzen A."/>
            <person name="Kuo A."/>
            <person name="Riley R."/>
            <person name="Mondo S."/>
            <person name="Labutti K."/>
            <person name="Haridas S."/>
            <person name="Pangalinan J."/>
            <person name="Salamov A.A."/>
            <person name="Simmons B.A."/>
            <person name="Magnuson J.K."/>
            <person name="Chen J."/>
            <person name="Drula E."/>
            <person name="Henrissat B."/>
            <person name="Wiebenga A."/>
            <person name="Lubbers R.J."/>
            <person name="Gomes A.C."/>
            <person name="Makela M.R."/>
            <person name="Stajich J."/>
            <person name="Grigoriev I.V."/>
            <person name="Mortensen U.H."/>
            <person name="De Vries R.P."/>
            <person name="Baker S.E."/>
            <person name="Andersen M.R."/>
        </authorList>
    </citation>
    <scope>NUCLEOTIDE SEQUENCE [LARGE SCALE GENOMIC DNA]</scope>
    <source>
        <strain evidence="1 2">CBS 588.65</strain>
    </source>
</reference>
<proteinExistence type="predicted"/>
<keyword evidence="2" id="KW-1185">Reference proteome</keyword>